<accession>A0A4Q1C7Z7</accession>
<comment type="caution">
    <text evidence="4">The sequence shown here is derived from an EMBL/GenBank/DDBJ whole genome shotgun (WGS) entry which is preliminary data.</text>
</comment>
<dbReference type="SUPFAM" id="SSF101960">
    <property type="entry name" value="Stabilizer of iron transporter SufD"/>
    <property type="match status" value="1"/>
</dbReference>
<keyword evidence="5" id="KW-1185">Reference proteome</keyword>
<dbReference type="Pfam" id="PF19295">
    <property type="entry name" value="SufBD_N"/>
    <property type="match status" value="1"/>
</dbReference>
<comment type="similarity">
    <text evidence="1">Belongs to the iron-sulfur cluster assembly SufBD family.</text>
</comment>
<feature type="domain" description="SUF system FeS cluster assembly SufBD core" evidence="2">
    <location>
        <begin position="174"/>
        <end position="402"/>
    </location>
</feature>
<dbReference type="InterPro" id="IPR055346">
    <property type="entry name" value="Fe-S_cluster_assembly_SufBD"/>
</dbReference>
<gene>
    <name evidence="4" type="primary">sufD</name>
    <name evidence="4" type="ORF">ESB00_03320</name>
</gene>
<name>A0A4Q1C7Z7_9BACT</name>
<dbReference type="RefSeq" id="WP_129046306.1">
    <property type="nucleotide sequence ID" value="NZ_SDHX01000001.1"/>
</dbReference>
<evidence type="ECO:0000259" key="3">
    <source>
        <dbReference type="Pfam" id="PF19295"/>
    </source>
</evidence>
<dbReference type="OrthoDB" id="9803529at2"/>
<proteinExistence type="inferred from homology"/>
<dbReference type="InterPro" id="IPR045595">
    <property type="entry name" value="SufBD_N"/>
</dbReference>
<sequence length="429" mass="46598">MSVSSPTFPVGSFTREAFAAHLERVKHLPAWWLDRKRAAYERFAALPMPKRTDEGWRFSNFGALTLAGFSPAVGSELARASAPGFAAKASLTFVNNRAVARTGAAPAGVIFETLQNALLKHGDLVKAHLLTQPSKLGSDKFAALHEAFLEDGAFVHVAKGVEVADVLAVFHQAEGQGLAVFPHTLVVAEENAKVTVADFFSSTAGGFACGGNDLYAGHGAQVTYVAMQDWSRDTLSFQFNATVARRDAKVLSLNLHAGARQARHESFSQLQAPGAHSEMLALTVAHGTQEFDQRTLQIHQAPNTGSNLLYKNVLLDTAKTIFSGLIVVDPDAQKTDAYQSNRNLMLSDDAEAHSLPGLEIQANDVRCTHGATSARVDREQEFYLEARGIKPAQAKELLVFGFFEEVLGKIENEALHDTLTEIIRQKFKE</sequence>
<dbReference type="InterPro" id="IPR037284">
    <property type="entry name" value="SUF_FeS_clus_asmbl_SufBD_sf"/>
</dbReference>
<dbReference type="Proteomes" id="UP000290218">
    <property type="component" value="Unassembled WGS sequence"/>
</dbReference>
<organism evidence="4 5">
    <name type="scientific">Oleiharenicola lentus</name>
    <dbReference type="NCBI Taxonomy" id="2508720"/>
    <lineage>
        <taxon>Bacteria</taxon>
        <taxon>Pseudomonadati</taxon>
        <taxon>Verrucomicrobiota</taxon>
        <taxon>Opitutia</taxon>
        <taxon>Opitutales</taxon>
        <taxon>Opitutaceae</taxon>
        <taxon>Oleiharenicola</taxon>
    </lineage>
</organism>
<reference evidence="4 5" key="1">
    <citation type="submission" date="2019-01" db="EMBL/GenBank/DDBJ databases">
        <title>Lacunisphaera sp. strain TWA-58.</title>
        <authorList>
            <person name="Chen W.-M."/>
        </authorList>
    </citation>
    <scope>NUCLEOTIDE SEQUENCE [LARGE SCALE GENOMIC DNA]</scope>
    <source>
        <strain evidence="4 5">TWA-58</strain>
    </source>
</reference>
<dbReference type="AlphaFoldDB" id="A0A4Q1C7Z7"/>
<feature type="domain" description="SUF system FeS cluster assembly SufBD N-terminal" evidence="3">
    <location>
        <begin position="39"/>
        <end position="166"/>
    </location>
</feature>
<dbReference type="NCBIfam" id="TIGR01981">
    <property type="entry name" value="sufD"/>
    <property type="match status" value="1"/>
</dbReference>
<dbReference type="PANTHER" id="PTHR43575">
    <property type="entry name" value="PROTEIN ABCI7, CHLOROPLASTIC"/>
    <property type="match status" value="1"/>
</dbReference>
<dbReference type="Pfam" id="PF01458">
    <property type="entry name" value="SUFBD_core"/>
    <property type="match status" value="1"/>
</dbReference>
<dbReference type="InterPro" id="IPR000825">
    <property type="entry name" value="SUF_FeS_clus_asmbl_SufBD_core"/>
</dbReference>
<dbReference type="InterPro" id="IPR011542">
    <property type="entry name" value="SUF_FeS_clus_asmbl_SufD"/>
</dbReference>
<dbReference type="PANTHER" id="PTHR43575:SF1">
    <property type="entry name" value="PROTEIN ABCI7, CHLOROPLASTIC"/>
    <property type="match status" value="1"/>
</dbReference>
<dbReference type="EMBL" id="SDHX01000001">
    <property type="protein sequence ID" value="RXK54941.1"/>
    <property type="molecule type" value="Genomic_DNA"/>
</dbReference>
<evidence type="ECO:0000256" key="1">
    <source>
        <dbReference type="ARBA" id="ARBA00043967"/>
    </source>
</evidence>
<dbReference type="GO" id="GO:0016226">
    <property type="term" value="P:iron-sulfur cluster assembly"/>
    <property type="evidence" value="ECO:0007669"/>
    <property type="project" value="InterPro"/>
</dbReference>
<protein>
    <submittedName>
        <fullName evidence="4">Fe-S cluster assembly protein SufD</fullName>
    </submittedName>
</protein>
<evidence type="ECO:0000313" key="5">
    <source>
        <dbReference type="Proteomes" id="UP000290218"/>
    </source>
</evidence>
<evidence type="ECO:0000259" key="2">
    <source>
        <dbReference type="Pfam" id="PF01458"/>
    </source>
</evidence>
<evidence type="ECO:0000313" key="4">
    <source>
        <dbReference type="EMBL" id="RXK54941.1"/>
    </source>
</evidence>